<keyword evidence="3" id="KW-1185">Reference proteome</keyword>
<dbReference type="RefSeq" id="WP_147802728.1">
    <property type="nucleotide sequence ID" value="NZ_CP144914.1"/>
</dbReference>
<keyword evidence="1" id="KW-0472">Membrane</keyword>
<evidence type="ECO:0000313" key="2">
    <source>
        <dbReference type="EMBL" id="WWD79806.1"/>
    </source>
</evidence>
<dbReference type="OrthoDB" id="2974713at2"/>
<name>A0A5C7FNN9_9BACI</name>
<dbReference type="KEGG" id="ahal:FTX54_015640"/>
<proteinExistence type="predicted"/>
<evidence type="ECO:0000256" key="1">
    <source>
        <dbReference type="SAM" id="Phobius"/>
    </source>
</evidence>
<evidence type="ECO:0000313" key="3">
    <source>
        <dbReference type="Proteomes" id="UP000321816"/>
    </source>
</evidence>
<dbReference type="AlphaFoldDB" id="A0A5C7FNN9"/>
<dbReference type="Proteomes" id="UP000321816">
    <property type="component" value="Chromosome"/>
</dbReference>
<dbReference type="EMBL" id="CP144914">
    <property type="protein sequence ID" value="WWD79806.1"/>
    <property type="molecule type" value="Genomic_DNA"/>
</dbReference>
<keyword evidence="1" id="KW-0812">Transmembrane</keyword>
<gene>
    <name evidence="2" type="ORF">FTX54_015640</name>
</gene>
<feature type="transmembrane region" description="Helical" evidence="1">
    <location>
        <begin position="45"/>
        <end position="64"/>
    </location>
</feature>
<organism evidence="2 3">
    <name type="scientific">Alkalicoccus halolimnae</name>
    <dbReference type="NCBI Taxonomy" id="1667239"/>
    <lineage>
        <taxon>Bacteria</taxon>
        <taxon>Bacillati</taxon>
        <taxon>Bacillota</taxon>
        <taxon>Bacilli</taxon>
        <taxon>Bacillales</taxon>
        <taxon>Bacillaceae</taxon>
        <taxon>Alkalicoccus</taxon>
    </lineage>
</organism>
<reference evidence="2 3" key="1">
    <citation type="submission" date="2024-01" db="EMBL/GenBank/DDBJ databases">
        <title>Complete Genome Sequence of Alkalicoccus halolimnae BZ-SZ-XJ29T, a Moderately Halophilic Bacterium Isolated from a Salt Lake.</title>
        <authorList>
            <person name="Zhao B."/>
        </authorList>
    </citation>
    <scope>NUCLEOTIDE SEQUENCE [LARGE SCALE GENOMIC DNA]</scope>
    <source>
        <strain evidence="2 3">BZ-SZ-XJ29</strain>
    </source>
</reference>
<accession>A0A5C7FNN9</accession>
<protein>
    <submittedName>
        <fullName evidence="2">Uncharacterized protein</fullName>
    </submittedName>
</protein>
<sequence length="78" mass="8472">MNNKKKLLLFLGAVAAGTFFIFPLLSILGVPGFEVVLTTLFGENSIFALIFSLLLVLIVIFLLVKPAKKDDSSTINDT</sequence>
<keyword evidence="1" id="KW-1133">Transmembrane helix</keyword>